<proteinExistence type="inferred from homology"/>
<dbReference type="Gene3D" id="3.10.310.20">
    <property type="entry name" value="DHHA2 domain"/>
    <property type="match status" value="1"/>
</dbReference>
<dbReference type="GO" id="GO:0005634">
    <property type="term" value="C:nucleus"/>
    <property type="evidence" value="ECO:0007669"/>
    <property type="project" value="UniProtKB-SubCell"/>
</dbReference>
<sequence>MSENLFKNVGDLVKDFEENPVQEMESLCMECEKTGTTRMLLTMIPYFKEVVVMSFRCEHCGNSNSEIQSASEIQERGSLHTVHVTSPADLDRQIVKSEHAVVSFLEYELSVPEGRGQLTTIEGIIRDTIRDLSMNQPLRKVLDVDVYNKINHLLSRLRGAVGASSDEVLPELVDGPTTTLEDKNRAEELHETLPFTAFTLQVRDPAGNSFVSFKESPNDPKWSYRAFKRTHEENVALRLANEDEKPQENVKQVAGFGDSDEITADEVFQFPGICSSCAKDSPTNMKKVNIPYFQDILIMSTNCEHCGFKDNEVKAGGAISEKGKRITLKVEDEEDLSRDILKSEHAGLNIPEINLVLEPGTLGGRFTTLEGLLQQVYEDLSTKAFIGDSAIATQAGDSGLVGNAQMQEFEKFLTQLKSVITAAQPFTVIIDDPLASSYVQNFNAPDPDEQIIIEEYERTHEQNDDLGLTDGNILREDNDFGLSTSVVTHESPIYTDNHGRLSKWSADNKARFLSDLDKGKAGDWIIALGNEAADTDSLASSIAMAYHLEHTHGGSNAIALLLTPRDSLDLRPENQMALENAKMSHQNHQDLLTIDELPMKVKRLAPLLKGIVLVDHPKPVGDWKLANISGIIDHHKDRHWGLDANPRIIEMTKSCSSLVARELFSHMELYKKDQEIPKELADLLLAAIALDSSGLETATDVDIRSAAQLYKYTHGDKKFKGKKFFKYMSKLSKAYRDARNDLDKLDFLDLLKRDYKGDLFQPENHEQHRLHLGFASIPFSIGEQINRSLPNKTLAEYRAIERQFMVDRKSDINVILSKHKVKNENGEKVKIRDIGVLVRHDGRLNGTDMAQTAFDNIVEAIEGNLQVQRWNGSDGGDDGGEPYGRRRIWKQIGSEGPVSMGRVDPAGTVNTADDVSDTADKDDLTEVEEASESSTISDQGDHDDRETINGDKQAGDSDSTFRNIQLDEDILNAITTDDHDDDDDQTSLKHTTSIGDLKSVHDTQSIASTTDQSFVSAKESLETASSAISFHSTASNVQFPSEDCHRKESITSSSLHSHTSDDELEAKNAANALPVFNVDSNDAHNSVDQDDIADISADTSPANTTVDSIFDNTHVSFNDSPSTEFNSVVSTVSPKVPPARKRNISAQSETPTIRASSAKNLPPVPPKRERRRVASTPTKNVDESTKRQSNEAIPDRPSSRLILPSEFIKLRNGSASSSVMSESTKYPKSTATSTSIRPSSSMTSRPRSWTVSGVVQSRRTSQVMKPTTFIDQMLPSNALGLERTMLSVSVTSGAADKLAKSSNRSVFSSKSNKRWQKRRSLSWSAGRSNRNYTTMQFSKPMITLGLSSHSKPPEKLDPHSVLIRVHSTALDNFDALTLMRGTGINNFALEEPPGPEYGFIPGRMTRMGVEFVIHGEGCLSEYVVVNRNRVAGTPAYKPSLDLSKLVTIPLKAFAAQTLSNSHMNQLKRGSRILVLTANSNPYNSISTYIIEELKLRKCQIFVQTTSYDDFDYGANVYELHGGVLDVVSDQLEGSFEMVIDARLCWNESDNLATLDCCRRILCRDGAFITLIPEKMDVEPTTHMKQSKWKTLLGIFSLRFRKQTKRIQKVILDVAGDEDVDQASGMDIRDRLEEIAYKINTGVYSTFLKDQSASNSFEVENATTAFHTLGFNEKGTNITGQPMSDTAIVRMRY</sequence>
<evidence type="ECO:0000256" key="9">
    <source>
        <dbReference type="SAM" id="MobiDB-lite"/>
    </source>
</evidence>
<dbReference type="NCBIfam" id="TIGR00310">
    <property type="entry name" value="ZPR1_znf"/>
    <property type="match status" value="1"/>
</dbReference>
<evidence type="ECO:0000313" key="12">
    <source>
        <dbReference type="Proteomes" id="UP000305362"/>
    </source>
</evidence>
<dbReference type="Proteomes" id="UP000305362">
    <property type="component" value="Unassembled WGS sequence"/>
</dbReference>
<keyword evidence="5" id="KW-0863">Zinc-finger</keyword>
<gene>
    <name evidence="11" type="ORF">E3Q03_03197</name>
</gene>
<dbReference type="InterPro" id="IPR042451">
    <property type="entry name" value="ZPR1_A/B_dom"/>
</dbReference>
<evidence type="ECO:0000259" key="10">
    <source>
        <dbReference type="SMART" id="SM00709"/>
    </source>
</evidence>
<comment type="function">
    <text evidence="8">Acts as a protein folding chaperone for elongation factor 1-alpha.</text>
</comment>
<evidence type="ECO:0000256" key="8">
    <source>
        <dbReference type="ARBA" id="ARBA00054139"/>
    </source>
</evidence>
<dbReference type="InterPro" id="IPR056180">
    <property type="entry name" value="ZPR1_jr_dom"/>
</dbReference>
<feature type="region of interest" description="Disordered" evidence="9">
    <location>
        <begin position="1213"/>
        <end position="1255"/>
    </location>
</feature>
<reference evidence="11 12" key="1">
    <citation type="submission" date="2019-03" db="EMBL/GenBank/DDBJ databases">
        <title>Sequencing 25 genomes of Wallemia mellicola.</title>
        <authorList>
            <person name="Gostincar C."/>
        </authorList>
    </citation>
    <scope>NUCLEOTIDE SEQUENCE [LARGE SCALE GENOMIC DNA]</scope>
    <source>
        <strain evidence="11 12">EXF-1277</strain>
    </source>
</reference>
<dbReference type="FunFam" id="2.60.120.1040:FF:000001">
    <property type="entry name" value="Zinc finger protein ZPR1"/>
    <property type="match status" value="1"/>
</dbReference>
<keyword evidence="4" id="KW-0677">Repeat</keyword>
<dbReference type="PANTHER" id="PTHR10876">
    <property type="entry name" value="ZINC FINGER PROTEIN ZPR1"/>
    <property type="match status" value="1"/>
</dbReference>
<evidence type="ECO:0000256" key="5">
    <source>
        <dbReference type="ARBA" id="ARBA00022771"/>
    </source>
</evidence>
<dbReference type="Gene3D" id="2.20.25.420">
    <property type="entry name" value="ZPR1, zinc finger domain"/>
    <property type="match status" value="2"/>
</dbReference>
<feature type="compositionally biased region" description="Low complexity" evidence="9">
    <location>
        <begin position="1229"/>
        <end position="1250"/>
    </location>
</feature>
<feature type="domain" description="Zinc finger ZPR1-type" evidence="10">
    <location>
        <begin position="272"/>
        <end position="441"/>
    </location>
</feature>
<comment type="caution">
    <text evidence="11">The sequence shown here is derived from an EMBL/GenBank/DDBJ whole genome shotgun (WGS) entry which is preliminary data.</text>
</comment>
<dbReference type="PANTHER" id="PTHR10876:SF0">
    <property type="entry name" value="ZINC FINGER PROTEIN ZPR1"/>
    <property type="match status" value="1"/>
</dbReference>
<evidence type="ECO:0000256" key="4">
    <source>
        <dbReference type="ARBA" id="ARBA00022737"/>
    </source>
</evidence>
<organism evidence="11 12">
    <name type="scientific">Wallemia mellicola</name>
    <dbReference type="NCBI Taxonomy" id="1708541"/>
    <lineage>
        <taxon>Eukaryota</taxon>
        <taxon>Fungi</taxon>
        <taxon>Dikarya</taxon>
        <taxon>Basidiomycota</taxon>
        <taxon>Wallemiomycotina</taxon>
        <taxon>Wallemiomycetes</taxon>
        <taxon>Wallemiales</taxon>
        <taxon>Wallemiaceae</taxon>
        <taxon>Wallemia</taxon>
    </lineage>
</organism>
<dbReference type="InterPro" id="IPR011032">
    <property type="entry name" value="GroES-like_sf"/>
</dbReference>
<dbReference type="InterPro" id="IPR042452">
    <property type="entry name" value="ZPR1_Znf1/2"/>
</dbReference>
<dbReference type="Pfam" id="PF01368">
    <property type="entry name" value="DHH"/>
    <property type="match status" value="1"/>
</dbReference>
<dbReference type="InterPro" id="IPR038222">
    <property type="entry name" value="DHHA2_dom_sf"/>
</dbReference>
<dbReference type="InterPro" id="IPR040141">
    <property type="entry name" value="ZPR1"/>
</dbReference>
<evidence type="ECO:0000256" key="3">
    <source>
        <dbReference type="ARBA" id="ARBA00022723"/>
    </source>
</evidence>
<dbReference type="Gene3D" id="3.90.180.10">
    <property type="entry name" value="Medium-chain alcohol dehydrogenases, catalytic domain"/>
    <property type="match status" value="1"/>
</dbReference>
<feature type="compositionally biased region" description="Polar residues" evidence="9">
    <location>
        <begin position="1213"/>
        <end position="1227"/>
    </location>
</feature>
<keyword evidence="7" id="KW-0539">Nucleus</keyword>
<dbReference type="InterPro" id="IPR038763">
    <property type="entry name" value="DHH_sf"/>
</dbReference>
<feature type="region of interest" description="Disordered" evidence="9">
    <location>
        <begin position="892"/>
        <end position="962"/>
    </location>
</feature>
<dbReference type="Gene3D" id="3.40.50.720">
    <property type="entry name" value="NAD(P)-binding Rossmann-like Domain"/>
    <property type="match status" value="1"/>
</dbReference>
<accession>A0AB74KBA0</accession>
<comment type="subcellular location">
    <subcellularLocation>
        <location evidence="1">Nucleus</location>
    </subcellularLocation>
</comment>
<dbReference type="InterPro" id="IPR001667">
    <property type="entry name" value="DDH_dom"/>
</dbReference>
<evidence type="ECO:0000256" key="6">
    <source>
        <dbReference type="ARBA" id="ARBA00022833"/>
    </source>
</evidence>
<keyword evidence="6" id="KW-0862">Zinc</keyword>
<evidence type="ECO:0000313" key="11">
    <source>
        <dbReference type="EMBL" id="TIC60445.1"/>
    </source>
</evidence>
<dbReference type="Gene3D" id="2.60.120.1040">
    <property type="entry name" value="ZPR1, A/B domain"/>
    <property type="match status" value="2"/>
</dbReference>
<dbReference type="GO" id="GO:0008270">
    <property type="term" value="F:zinc ion binding"/>
    <property type="evidence" value="ECO:0007669"/>
    <property type="project" value="UniProtKB-KW"/>
</dbReference>
<feature type="compositionally biased region" description="Polar residues" evidence="9">
    <location>
        <begin position="1144"/>
        <end position="1159"/>
    </location>
</feature>
<keyword evidence="3" id="KW-0479">Metal-binding</keyword>
<dbReference type="EMBL" id="SPRV01000040">
    <property type="protein sequence ID" value="TIC60445.1"/>
    <property type="molecule type" value="Genomic_DNA"/>
</dbReference>
<evidence type="ECO:0000256" key="7">
    <source>
        <dbReference type="ARBA" id="ARBA00023242"/>
    </source>
</evidence>
<dbReference type="InterPro" id="IPR004457">
    <property type="entry name" value="Znf_ZPR1"/>
</dbReference>
<evidence type="ECO:0000256" key="1">
    <source>
        <dbReference type="ARBA" id="ARBA00004123"/>
    </source>
</evidence>
<name>A0AB74KBA0_9BASI</name>
<dbReference type="SUPFAM" id="SSF50129">
    <property type="entry name" value="GroES-like"/>
    <property type="match status" value="1"/>
</dbReference>
<dbReference type="Gene3D" id="3.90.1640.10">
    <property type="entry name" value="inorganic pyrophosphatase (n-terminal core)"/>
    <property type="match status" value="1"/>
</dbReference>
<dbReference type="FunFam" id="2.20.25.420:FF:000002">
    <property type="entry name" value="Zinc finger protein ZPR1"/>
    <property type="match status" value="1"/>
</dbReference>
<evidence type="ECO:0000256" key="2">
    <source>
        <dbReference type="ARBA" id="ARBA00008354"/>
    </source>
</evidence>
<protein>
    <recommendedName>
        <fullName evidence="10">Zinc finger ZPR1-type domain-containing protein</fullName>
    </recommendedName>
</protein>
<feature type="region of interest" description="Disordered" evidence="9">
    <location>
        <begin position="1039"/>
        <end position="1063"/>
    </location>
</feature>
<dbReference type="FunFam" id="2.20.25.420:FF:000001">
    <property type="entry name" value="Zinc finger protein ZPR1"/>
    <property type="match status" value="1"/>
</dbReference>
<feature type="domain" description="Zinc finger ZPR1-type" evidence="10">
    <location>
        <begin position="26"/>
        <end position="213"/>
    </location>
</feature>
<dbReference type="SUPFAM" id="SSF64182">
    <property type="entry name" value="DHH phosphoesterases"/>
    <property type="match status" value="1"/>
</dbReference>
<feature type="compositionally biased region" description="Basic and acidic residues" evidence="9">
    <location>
        <begin position="1180"/>
        <end position="1198"/>
    </location>
</feature>
<feature type="region of interest" description="Disordered" evidence="9">
    <location>
        <begin position="1133"/>
        <end position="1200"/>
    </location>
</feature>
<dbReference type="Pfam" id="PF22794">
    <property type="entry name" value="jr-ZPR1"/>
    <property type="match status" value="2"/>
</dbReference>
<dbReference type="SMART" id="SM00709">
    <property type="entry name" value="Zpr1"/>
    <property type="match status" value="2"/>
</dbReference>
<dbReference type="Pfam" id="PF03367">
    <property type="entry name" value="Zn_ribbon_ZPR1"/>
    <property type="match status" value="2"/>
</dbReference>
<feature type="compositionally biased region" description="Basic and acidic residues" evidence="9">
    <location>
        <begin position="939"/>
        <end position="955"/>
    </location>
</feature>
<comment type="similarity">
    <text evidence="2">Belongs to the ZPR1 family.</text>
</comment>